<proteinExistence type="predicted"/>
<dbReference type="VEuPathDB" id="AmoebaDB:NAEGRDRAFT_52551"/>
<dbReference type="GeneID" id="8853500"/>
<dbReference type="KEGG" id="ngr:NAEGRDRAFT_52551"/>
<name>D2VVC3_NAEGR</name>
<dbReference type="EMBL" id="GG738901">
    <property type="protein sequence ID" value="EFC39284.1"/>
    <property type="molecule type" value="Genomic_DNA"/>
</dbReference>
<evidence type="ECO:0000313" key="1">
    <source>
        <dbReference type="EMBL" id="EFC39284.1"/>
    </source>
</evidence>
<dbReference type="AlphaFoldDB" id="D2VVC3"/>
<reference evidence="1 2" key="1">
    <citation type="journal article" date="2010" name="Cell">
        <title>The genome of Naegleria gruberi illuminates early eukaryotic versatility.</title>
        <authorList>
            <person name="Fritz-Laylin L.K."/>
            <person name="Prochnik S.E."/>
            <person name="Ginger M.L."/>
            <person name="Dacks J.B."/>
            <person name="Carpenter M.L."/>
            <person name="Field M.C."/>
            <person name="Kuo A."/>
            <person name="Paredez A."/>
            <person name="Chapman J."/>
            <person name="Pham J."/>
            <person name="Shu S."/>
            <person name="Neupane R."/>
            <person name="Cipriano M."/>
            <person name="Mancuso J."/>
            <person name="Tu H."/>
            <person name="Salamov A."/>
            <person name="Lindquist E."/>
            <person name="Shapiro H."/>
            <person name="Lucas S."/>
            <person name="Grigoriev I.V."/>
            <person name="Cande W.Z."/>
            <person name="Fulton C."/>
            <person name="Rokhsar D.S."/>
            <person name="Dawson S.C."/>
        </authorList>
    </citation>
    <scope>NUCLEOTIDE SEQUENCE [LARGE SCALE GENOMIC DNA]</scope>
    <source>
        <strain evidence="1 2">NEG-M</strain>
    </source>
</reference>
<accession>D2VVC3</accession>
<protein>
    <submittedName>
        <fullName evidence="1">Predicted protein</fullName>
    </submittedName>
</protein>
<sequence>MQEFWLKVSNIFEMTLYLRRYDSYSGLQLARGDINEEETLKMANLQKLIERTEMGVNSEYRNIVELNNIFSTYGFTIDFNQMENEYYDWDVEEIFDHRFAKLMVDNEKMQRIEKNLSLGSYELFLHKALILSLEMISYFDSERNSSYNEFSTLEECQLMNLGLLTSLSSTLNSNAIGLMVSSSDAKDNLLFSNRFIAMSIEISQEESEKFQIPNSVLFLSLILGGDSDWTNVKFLEDCSFQNVIDLTIKMPQFLDDTAEKNILQGITRSRFPKLVRLSVKYVSLLENIFTLDIVGGLLYLEILTQLPHNRWDSTNYFSSGMVHKMIQDNLIEKDSLMHHLITNANMLAKNPDADYNSVESYYEITKEKFVASISHSSINEFYNPSTE</sequence>
<dbReference type="Proteomes" id="UP000006671">
    <property type="component" value="Unassembled WGS sequence"/>
</dbReference>
<dbReference type="InParanoid" id="D2VVC3"/>
<organism evidence="2">
    <name type="scientific">Naegleria gruberi</name>
    <name type="common">Amoeba</name>
    <dbReference type="NCBI Taxonomy" id="5762"/>
    <lineage>
        <taxon>Eukaryota</taxon>
        <taxon>Discoba</taxon>
        <taxon>Heterolobosea</taxon>
        <taxon>Tetramitia</taxon>
        <taxon>Eutetramitia</taxon>
        <taxon>Vahlkampfiidae</taxon>
        <taxon>Naegleria</taxon>
    </lineage>
</organism>
<evidence type="ECO:0000313" key="2">
    <source>
        <dbReference type="Proteomes" id="UP000006671"/>
    </source>
</evidence>
<gene>
    <name evidence="1" type="ORF">NAEGRDRAFT_52551</name>
</gene>
<keyword evidence="2" id="KW-1185">Reference proteome</keyword>
<dbReference type="RefSeq" id="XP_002672028.1">
    <property type="nucleotide sequence ID" value="XM_002671982.1"/>
</dbReference>